<comment type="caution">
    <text evidence="2">The sequence shown here is derived from an EMBL/GenBank/DDBJ whole genome shotgun (WGS) entry which is preliminary data.</text>
</comment>
<dbReference type="EMBL" id="JASSZA010000010">
    <property type="protein sequence ID" value="KAK2100383.1"/>
    <property type="molecule type" value="Genomic_DNA"/>
</dbReference>
<feature type="region of interest" description="Disordered" evidence="1">
    <location>
        <begin position="1"/>
        <end position="24"/>
    </location>
</feature>
<reference evidence="2 3" key="1">
    <citation type="submission" date="2023-05" db="EMBL/GenBank/DDBJ databases">
        <title>B98-5 Cell Line De Novo Hybrid Assembly: An Optical Mapping Approach.</title>
        <authorList>
            <person name="Kananen K."/>
            <person name="Auerbach J.A."/>
            <person name="Kautto E."/>
            <person name="Blachly J.S."/>
        </authorList>
    </citation>
    <scope>NUCLEOTIDE SEQUENCE [LARGE SCALE GENOMIC DNA]</scope>
    <source>
        <strain evidence="2">B95-8</strain>
        <tissue evidence="2">Cell line</tissue>
    </source>
</reference>
<evidence type="ECO:0000313" key="3">
    <source>
        <dbReference type="Proteomes" id="UP001266305"/>
    </source>
</evidence>
<gene>
    <name evidence="2" type="ORF">P7K49_021731</name>
</gene>
<evidence type="ECO:0000313" key="2">
    <source>
        <dbReference type="EMBL" id="KAK2100383.1"/>
    </source>
</evidence>
<proteinExistence type="predicted"/>
<accession>A0ABQ9UTG1</accession>
<dbReference type="Proteomes" id="UP001266305">
    <property type="component" value="Unassembled WGS sequence"/>
</dbReference>
<evidence type="ECO:0000256" key="1">
    <source>
        <dbReference type="SAM" id="MobiDB-lite"/>
    </source>
</evidence>
<name>A0ABQ9UTG1_SAGOE</name>
<sequence>MELMELETDDLKLTSSSTVEAEDSDMTITHSWSFTRADSTDSPPAPEHVRVFVHNLADTALSRKPSEAPEWDRASAGVIQTGLQRDGLRRTL</sequence>
<protein>
    <submittedName>
        <fullName evidence="2">Uncharacterized protein</fullName>
    </submittedName>
</protein>
<organism evidence="2 3">
    <name type="scientific">Saguinus oedipus</name>
    <name type="common">Cotton-top tamarin</name>
    <name type="synonym">Oedipomidas oedipus</name>
    <dbReference type="NCBI Taxonomy" id="9490"/>
    <lineage>
        <taxon>Eukaryota</taxon>
        <taxon>Metazoa</taxon>
        <taxon>Chordata</taxon>
        <taxon>Craniata</taxon>
        <taxon>Vertebrata</taxon>
        <taxon>Euteleostomi</taxon>
        <taxon>Mammalia</taxon>
        <taxon>Eutheria</taxon>
        <taxon>Euarchontoglires</taxon>
        <taxon>Primates</taxon>
        <taxon>Haplorrhini</taxon>
        <taxon>Platyrrhini</taxon>
        <taxon>Cebidae</taxon>
        <taxon>Callitrichinae</taxon>
        <taxon>Saguinus</taxon>
    </lineage>
</organism>
<keyword evidence="3" id="KW-1185">Reference proteome</keyword>